<evidence type="ECO:0000256" key="11">
    <source>
        <dbReference type="RuleBase" id="RU004253"/>
    </source>
</evidence>
<dbReference type="EC" id="2.5.1.3" evidence="9"/>
<dbReference type="HAMAP" id="MF_00097">
    <property type="entry name" value="TMP_synthase"/>
    <property type="match status" value="1"/>
</dbReference>
<comment type="similarity">
    <text evidence="9 10">Belongs to the thiamine-phosphate synthase family.</text>
</comment>
<comment type="catalytic activity">
    <reaction evidence="8 9 10">
        <text>2-[(2R,5Z)-2-carboxy-4-methylthiazol-5(2H)-ylidene]ethyl phosphate + 4-amino-2-methyl-5-(diphosphooxymethyl)pyrimidine + 2 H(+) = thiamine phosphate + CO2 + diphosphate</text>
        <dbReference type="Rhea" id="RHEA:47844"/>
        <dbReference type="ChEBI" id="CHEBI:15378"/>
        <dbReference type="ChEBI" id="CHEBI:16526"/>
        <dbReference type="ChEBI" id="CHEBI:33019"/>
        <dbReference type="ChEBI" id="CHEBI:37575"/>
        <dbReference type="ChEBI" id="CHEBI:57841"/>
        <dbReference type="ChEBI" id="CHEBI:62899"/>
        <dbReference type="EC" id="2.5.1.3"/>
    </reaction>
</comment>
<dbReference type="RefSeq" id="WP_117455749.1">
    <property type="nucleotide sequence ID" value="NZ_JACRTP010000002.1"/>
</dbReference>
<dbReference type="NCBIfam" id="TIGR00693">
    <property type="entry name" value="thiE"/>
    <property type="match status" value="1"/>
</dbReference>
<feature type="binding site" evidence="9">
    <location>
        <begin position="193"/>
        <end position="194"/>
    </location>
    <ligand>
        <name>2-[(2R,5Z)-2-carboxy-4-methylthiazol-5(2H)-ylidene]ethyl phosphate</name>
        <dbReference type="ChEBI" id="CHEBI:62899"/>
    </ligand>
</feature>
<keyword evidence="3 9" id="KW-0479">Metal-binding</keyword>
<comment type="function">
    <text evidence="9">Condenses 4-methyl-5-(beta-hydroxyethyl)thiazole monophosphate (THZ-P) and 2-methyl-4-amino-5-hydroxymethyl pyrimidine pyrophosphate (HMP-PP) to form thiamine monophosphate (TMP).</text>
</comment>
<comment type="catalytic activity">
    <reaction evidence="6 9 10">
        <text>4-methyl-5-(2-phosphooxyethyl)-thiazole + 4-amino-2-methyl-5-(diphosphooxymethyl)pyrimidine + H(+) = thiamine phosphate + diphosphate</text>
        <dbReference type="Rhea" id="RHEA:22328"/>
        <dbReference type="ChEBI" id="CHEBI:15378"/>
        <dbReference type="ChEBI" id="CHEBI:33019"/>
        <dbReference type="ChEBI" id="CHEBI:37575"/>
        <dbReference type="ChEBI" id="CHEBI:57841"/>
        <dbReference type="ChEBI" id="CHEBI:58296"/>
        <dbReference type="EC" id="2.5.1.3"/>
    </reaction>
</comment>
<reference evidence="13 14" key="1">
    <citation type="submission" date="2020-08" db="EMBL/GenBank/DDBJ databases">
        <title>Genome public.</title>
        <authorList>
            <person name="Liu C."/>
            <person name="Sun Q."/>
        </authorList>
    </citation>
    <scope>NUCLEOTIDE SEQUENCE [LARGE SCALE GENOMIC DNA]</scope>
    <source>
        <strain evidence="13 14">3_YM_SP_D4_24.mj</strain>
    </source>
</reference>
<evidence type="ECO:0000256" key="8">
    <source>
        <dbReference type="ARBA" id="ARBA00047883"/>
    </source>
</evidence>
<dbReference type="InterPro" id="IPR034291">
    <property type="entry name" value="TMP_synthase"/>
</dbReference>
<keyword evidence="2 9" id="KW-0808">Transferase</keyword>
<keyword evidence="5 9" id="KW-0784">Thiamine biosynthesis</keyword>
<gene>
    <name evidence="9 13" type="primary">thiE</name>
    <name evidence="13" type="ORF">H8712_06610</name>
</gene>
<evidence type="ECO:0000256" key="1">
    <source>
        <dbReference type="ARBA" id="ARBA00005165"/>
    </source>
</evidence>
<evidence type="ECO:0000256" key="5">
    <source>
        <dbReference type="ARBA" id="ARBA00022977"/>
    </source>
</evidence>
<keyword evidence="4 9" id="KW-0460">Magnesium</keyword>
<feature type="binding site" evidence="9">
    <location>
        <position position="78"/>
    </location>
    <ligand>
        <name>4-amino-2-methyl-5-(diphosphooxymethyl)pyrimidine</name>
        <dbReference type="ChEBI" id="CHEBI:57841"/>
    </ligand>
</feature>
<comment type="catalytic activity">
    <reaction evidence="7 9 10">
        <text>2-(2-carboxy-4-methylthiazol-5-yl)ethyl phosphate + 4-amino-2-methyl-5-(diphosphooxymethyl)pyrimidine + 2 H(+) = thiamine phosphate + CO2 + diphosphate</text>
        <dbReference type="Rhea" id="RHEA:47848"/>
        <dbReference type="ChEBI" id="CHEBI:15378"/>
        <dbReference type="ChEBI" id="CHEBI:16526"/>
        <dbReference type="ChEBI" id="CHEBI:33019"/>
        <dbReference type="ChEBI" id="CHEBI:37575"/>
        <dbReference type="ChEBI" id="CHEBI:57841"/>
        <dbReference type="ChEBI" id="CHEBI:62890"/>
        <dbReference type="EC" id="2.5.1.3"/>
    </reaction>
</comment>
<feature type="binding site" evidence="9">
    <location>
        <position position="173"/>
    </location>
    <ligand>
        <name>2-[(2R,5Z)-2-carboxy-4-methylthiazol-5(2H)-ylidene]ethyl phosphate</name>
        <dbReference type="ChEBI" id="CHEBI:62899"/>
    </ligand>
</feature>
<feature type="binding site" evidence="9">
    <location>
        <position position="117"/>
    </location>
    <ligand>
        <name>4-amino-2-methyl-5-(diphosphooxymethyl)pyrimidine</name>
        <dbReference type="ChEBI" id="CHEBI:57841"/>
    </ligand>
</feature>
<evidence type="ECO:0000259" key="12">
    <source>
        <dbReference type="Pfam" id="PF02581"/>
    </source>
</evidence>
<feature type="binding site" evidence="9">
    <location>
        <position position="98"/>
    </location>
    <ligand>
        <name>Mg(2+)</name>
        <dbReference type="ChEBI" id="CHEBI:18420"/>
    </ligand>
</feature>
<feature type="domain" description="Thiamine phosphate synthase/TenI" evidence="12">
    <location>
        <begin position="16"/>
        <end position="196"/>
    </location>
</feature>
<dbReference type="InterPro" id="IPR036206">
    <property type="entry name" value="ThiamineP_synth_sf"/>
</dbReference>
<organism evidence="13 14">
    <name type="scientific">Blautia stercoris</name>
    <dbReference type="NCBI Taxonomy" id="871664"/>
    <lineage>
        <taxon>Bacteria</taxon>
        <taxon>Bacillati</taxon>
        <taxon>Bacillota</taxon>
        <taxon>Clostridia</taxon>
        <taxon>Lachnospirales</taxon>
        <taxon>Lachnospiraceae</taxon>
        <taxon>Blautia</taxon>
    </lineage>
</organism>
<name>A0ABR7PAG2_9FIRM</name>
<evidence type="ECO:0000256" key="6">
    <source>
        <dbReference type="ARBA" id="ARBA00047334"/>
    </source>
</evidence>
<protein>
    <recommendedName>
        <fullName evidence="9">Thiamine-phosphate synthase</fullName>
        <shortName evidence="9">TP synthase</shortName>
        <shortName evidence="9">TPS</shortName>
        <ecNumber evidence="9">2.5.1.3</ecNumber>
    </recommendedName>
    <alternativeName>
        <fullName evidence="9">Thiamine-phosphate pyrophosphorylase</fullName>
        <shortName evidence="9">TMP pyrophosphorylase</shortName>
        <shortName evidence="9">TMP-PPase</shortName>
    </alternativeName>
</protein>
<keyword evidence="14" id="KW-1185">Reference proteome</keyword>
<evidence type="ECO:0000256" key="4">
    <source>
        <dbReference type="ARBA" id="ARBA00022842"/>
    </source>
</evidence>
<evidence type="ECO:0000256" key="2">
    <source>
        <dbReference type="ARBA" id="ARBA00022679"/>
    </source>
</evidence>
<dbReference type="PANTHER" id="PTHR20857">
    <property type="entry name" value="THIAMINE-PHOSPHATE PYROPHOSPHORYLASE"/>
    <property type="match status" value="1"/>
</dbReference>
<feature type="binding site" evidence="9">
    <location>
        <position position="146"/>
    </location>
    <ligand>
        <name>4-amino-2-methyl-5-(diphosphooxymethyl)pyrimidine</name>
        <dbReference type="ChEBI" id="CHEBI:57841"/>
    </ligand>
</feature>
<evidence type="ECO:0000256" key="10">
    <source>
        <dbReference type="RuleBase" id="RU003826"/>
    </source>
</evidence>
<dbReference type="InterPro" id="IPR022998">
    <property type="entry name" value="ThiamineP_synth_TenI"/>
</dbReference>
<dbReference type="PANTHER" id="PTHR20857:SF15">
    <property type="entry name" value="THIAMINE-PHOSPHATE SYNTHASE"/>
    <property type="match status" value="1"/>
</dbReference>
<comment type="caution">
    <text evidence="13">The sequence shown here is derived from an EMBL/GenBank/DDBJ whole genome shotgun (WGS) entry which is preliminary data.</text>
</comment>
<dbReference type="InterPro" id="IPR013785">
    <property type="entry name" value="Aldolase_TIM"/>
</dbReference>
<dbReference type="EMBL" id="JACRTP010000002">
    <property type="protein sequence ID" value="MBC8628288.1"/>
    <property type="molecule type" value="Genomic_DNA"/>
</dbReference>
<dbReference type="Proteomes" id="UP000661649">
    <property type="component" value="Unassembled WGS sequence"/>
</dbReference>
<sequence length="218" mass="23663">MTIEEKREKVKQALLLYGVTDRAWVGDKTFEEQIEDSLKGGVTCIQLREKSLKEDEFLEEAKVIRKLTKEYQIPLIINDNVEIALASDADGVHVGQKDARAMEVRKRLGADKIIGVSARTVEQAKEAEQMGADYLGVGAVFGTTTKGDANKISMEVLKEICESVSIPVVAIGGVCEENILQLKGSGVAGVAVVSGIYAKPNIKESSKKLAELAKEITK</sequence>
<feature type="binding site" evidence="9">
    <location>
        <begin position="46"/>
        <end position="50"/>
    </location>
    <ligand>
        <name>4-amino-2-methyl-5-(diphosphooxymethyl)pyrimidine</name>
        <dbReference type="ChEBI" id="CHEBI:57841"/>
    </ligand>
</feature>
<evidence type="ECO:0000256" key="9">
    <source>
        <dbReference type="HAMAP-Rule" id="MF_00097"/>
    </source>
</evidence>
<dbReference type="Gene3D" id="3.20.20.70">
    <property type="entry name" value="Aldolase class I"/>
    <property type="match status" value="1"/>
</dbReference>
<accession>A0ABR7PAG2</accession>
<evidence type="ECO:0000256" key="3">
    <source>
        <dbReference type="ARBA" id="ARBA00022723"/>
    </source>
</evidence>
<dbReference type="GO" id="GO:0004789">
    <property type="term" value="F:thiamine-phosphate diphosphorylase activity"/>
    <property type="evidence" value="ECO:0007669"/>
    <property type="project" value="UniProtKB-EC"/>
</dbReference>
<comment type="pathway">
    <text evidence="1 9 11">Cofactor biosynthesis; thiamine diphosphate biosynthesis; thiamine phosphate from 4-amino-2-methyl-5-diphosphomethylpyrimidine and 4-methyl-5-(2-phosphoethyl)-thiazole: step 1/1.</text>
</comment>
<comment type="cofactor">
    <cofactor evidence="9">
        <name>Mg(2+)</name>
        <dbReference type="ChEBI" id="CHEBI:18420"/>
    </cofactor>
    <text evidence="9">Binds 1 Mg(2+) ion per subunit.</text>
</comment>
<evidence type="ECO:0000313" key="13">
    <source>
        <dbReference type="EMBL" id="MBC8628288.1"/>
    </source>
</evidence>
<evidence type="ECO:0000256" key="7">
    <source>
        <dbReference type="ARBA" id="ARBA00047851"/>
    </source>
</evidence>
<proteinExistence type="inferred from homology"/>
<dbReference type="Pfam" id="PF02581">
    <property type="entry name" value="TMP-TENI"/>
    <property type="match status" value="1"/>
</dbReference>
<feature type="binding site" evidence="9">
    <location>
        <position position="79"/>
    </location>
    <ligand>
        <name>Mg(2+)</name>
        <dbReference type="ChEBI" id="CHEBI:18420"/>
    </ligand>
</feature>
<dbReference type="CDD" id="cd00564">
    <property type="entry name" value="TMP_TenI"/>
    <property type="match status" value="1"/>
</dbReference>
<evidence type="ECO:0000313" key="14">
    <source>
        <dbReference type="Proteomes" id="UP000661649"/>
    </source>
</evidence>
<dbReference type="SUPFAM" id="SSF51391">
    <property type="entry name" value="Thiamin phosphate synthase"/>
    <property type="match status" value="1"/>
</dbReference>
<feature type="binding site" evidence="9">
    <location>
        <begin position="143"/>
        <end position="145"/>
    </location>
    <ligand>
        <name>2-[(2R,5Z)-2-carboxy-4-methylthiazol-5(2H)-ylidene]ethyl phosphate</name>
        <dbReference type="ChEBI" id="CHEBI:62899"/>
    </ligand>
</feature>